<dbReference type="Proteomes" id="UP000784294">
    <property type="component" value="Unassembled WGS sequence"/>
</dbReference>
<dbReference type="EMBL" id="CAAALY010251927">
    <property type="protein sequence ID" value="VEL36316.1"/>
    <property type="molecule type" value="Genomic_DNA"/>
</dbReference>
<keyword evidence="2" id="KW-1185">Reference proteome</keyword>
<organism evidence="1 2">
    <name type="scientific">Protopolystoma xenopodis</name>
    <dbReference type="NCBI Taxonomy" id="117903"/>
    <lineage>
        <taxon>Eukaryota</taxon>
        <taxon>Metazoa</taxon>
        <taxon>Spiralia</taxon>
        <taxon>Lophotrochozoa</taxon>
        <taxon>Platyhelminthes</taxon>
        <taxon>Monogenea</taxon>
        <taxon>Polyopisthocotylea</taxon>
        <taxon>Polystomatidea</taxon>
        <taxon>Polystomatidae</taxon>
        <taxon>Protopolystoma</taxon>
    </lineage>
</organism>
<proteinExistence type="predicted"/>
<gene>
    <name evidence="1" type="ORF">PXEA_LOCUS29756</name>
</gene>
<reference evidence="1" key="1">
    <citation type="submission" date="2018-11" db="EMBL/GenBank/DDBJ databases">
        <authorList>
            <consortium name="Pathogen Informatics"/>
        </authorList>
    </citation>
    <scope>NUCLEOTIDE SEQUENCE</scope>
</reference>
<comment type="caution">
    <text evidence="1">The sequence shown here is derived from an EMBL/GenBank/DDBJ whole genome shotgun (WGS) entry which is preliminary data.</text>
</comment>
<protein>
    <submittedName>
        <fullName evidence="1">Uncharacterized protein</fullName>
    </submittedName>
</protein>
<sequence>MNHPWIGCFAYHSRYQPDRTEHQIRVCTYSICIVFNPGWVVSVRNQTNWRLGVVGFLPGRVMQSGRVSAKPHRDVAKASTPTWPTLGGYHRLCEVGMMWLCGVRTRLYDCSERTPSYRTGQLVGWDQKLSGLARIRHSTKTCRQLLVPNGTSITDTGHCRRATVSNRIAKCTFHI</sequence>
<accession>A0A448XGK2</accession>
<name>A0A448XGK2_9PLAT</name>
<evidence type="ECO:0000313" key="1">
    <source>
        <dbReference type="EMBL" id="VEL36316.1"/>
    </source>
</evidence>
<evidence type="ECO:0000313" key="2">
    <source>
        <dbReference type="Proteomes" id="UP000784294"/>
    </source>
</evidence>
<dbReference type="AlphaFoldDB" id="A0A448XGK2"/>